<dbReference type="PANTHER" id="PTHR46013:SF4">
    <property type="entry name" value="B-CELL RECEPTOR CD22-RELATED"/>
    <property type="match status" value="1"/>
</dbReference>
<dbReference type="AlphaFoldDB" id="A0A3Q3EKN8"/>
<dbReference type="InterPro" id="IPR007110">
    <property type="entry name" value="Ig-like_dom"/>
</dbReference>
<evidence type="ECO:0000259" key="2">
    <source>
        <dbReference type="PROSITE" id="PS50835"/>
    </source>
</evidence>
<proteinExistence type="predicted"/>
<feature type="signal peptide" evidence="1">
    <location>
        <begin position="1"/>
        <end position="21"/>
    </location>
</feature>
<evidence type="ECO:0000313" key="4">
    <source>
        <dbReference type="Proteomes" id="UP000261660"/>
    </source>
</evidence>
<dbReference type="InterPro" id="IPR003599">
    <property type="entry name" value="Ig_sub"/>
</dbReference>
<keyword evidence="4" id="KW-1185">Reference proteome</keyword>
<name>A0A3Q3EKN8_9LABR</name>
<organism evidence="3 4">
    <name type="scientific">Labrus bergylta</name>
    <name type="common">ballan wrasse</name>
    <dbReference type="NCBI Taxonomy" id="56723"/>
    <lineage>
        <taxon>Eukaryota</taxon>
        <taxon>Metazoa</taxon>
        <taxon>Chordata</taxon>
        <taxon>Craniata</taxon>
        <taxon>Vertebrata</taxon>
        <taxon>Euteleostomi</taxon>
        <taxon>Actinopterygii</taxon>
        <taxon>Neopterygii</taxon>
        <taxon>Teleostei</taxon>
        <taxon>Neoteleostei</taxon>
        <taxon>Acanthomorphata</taxon>
        <taxon>Eupercaria</taxon>
        <taxon>Labriformes</taxon>
        <taxon>Labridae</taxon>
        <taxon>Labrus</taxon>
    </lineage>
</organism>
<dbReference type="SMART" id="SM00409">
    <property type="entry name" value="IG"/>
    <property type="match status" value="2"/>
</dbReference>
<dbReference type="Pfam" id="PF13895">
    <property type="entry name" value="Ig_2"/>
    <property type="match status" value="2"/>
</dbReference>
<feature type="domain" description="Ig-like" evidence="2">
    <location>
        <begin position="104"/>
        <end position="182"/>
    </location>
</feature>
<dbReference type="STRING" id="56723.ENSLBEP00000007829"/>
<feature type="domain" description="Ig-like" evidence="2">
    <location>
        <begin position="25"/>
        <end position="95"/>
    </location>
</feature>
<dbReference type="PANTHER" id="PTHR46013">
    <property type="entry name" value="VASCULAR CELL ADHESION MOLECULE 1"/>
    <property type="match status" value="1"/>
</dbReference>
<keyword evidence="1" id="KW-0732">Signal</keyword>
<dbReference type="Ensembl" id="ENSLBET00000008228.1">
    <property type="protein sequence ID" value="ENSLBEP00000007829.1"/>
    <property type="gene ID" value="ENSLBEG00000006038.1"/>
</dbReference>
<reference evidence="3" key="2">
    <citation type="submission" date="2025-09" db="UniProtKB">
        <authorList>
            <consortium name="Ensembl"/>
        </authorList>
    </citation>
    <scope>IDENTIFICATION</scope>
</reference>
<dbReference type="InterPro" id="IPR003598">
    <property type="entry name" value="Ig_sub2"/>
</dbReference>
<dbReference type="GeneTree" id="ENSGT01010000222294"/>
<dbReference type="Proteomes" id="UP000261660">
    <property type="component" value="Unplaced"/>
</dbReference>
<protein>
    <recommendedName>
        <fullName evidence="2">Ig-like domain-containing protein</fullName>
    </recommendedName>
</protein>
<dbReference type="Gene3D" id="2.60.40.10">
    <property type="entry name" value="Immunoglobulins"/>
    <property type="match status" value="3"/>
</dbReference>
<dbReference type="InParanoid" id="A0A3Q3EKN8"/>
<accession>A0A3Q3EKN8</accession>
<evidence type="ECO:0000313" key="3">
    <source>
        <dbReference type="Ensembl" id="ENSLBEP00000007829.1"/>
    </source>
</evidence>
<evidence type="ECO:0000256" key="1">
    <source>
        <dbReference type="SAM" id="SignalP"/>
    </source>
</evidence>
<dbReference type="InterPro" id="IPR036179">
    <property type="entry name" value="Ig-like_dom_sf"/>
</dbReference>
<dbReference type="PROSITE" id="PS50835">
    <property type="entry name" value="IG_LIKE"/>
    <property type="match status" value="2"/>
</dbReference>
<dbReference type="InterPro" id="IPR013783">
    <property type="entry name" value="Ig-like_fold"/>
</dbReference>
<dbReference type="CDD" id="cd00096">
    <property type="entry name" value="Ig"/>
    <property type="match status" value="1"/>
</dbReference>
<dbReference type="SMART" id="SM00408">
    <property type="entry name" value="IGc2"/>
    <property type="match status" value="2"/>
</dbReference>
<dbReference type="SUPFAM" id="SSF48726">
    <property type="entry name" value="Immunoglobulin"/>
    <property type="match status" value="2"/>
</dbReference>
<reference evidence="3" key="1">
    <citation type="submission" date="2025-08" db="UniProtKB">
        <authorList>
            <consortium name="Ensembl"/>
        </authorList>
    </citation>
    <scope>IDENTIFICATION</scope>
</reference>
<sequence length="229" mass="25465">PPSKARIKATLFCLFTFKIKARDLPSVSVSPSAEIVEGSSVTLTCSSDANPAAKYTWFKENLLKGQGQSYYFPSIRSEDRGIYYCQAENKHGQITSLQHLLDLPSVSVSPSAEIVEGSSVTLTCSSDANPAANYTWFKEDEDSPTASGQIFNINNTSPEHSGHYICIAQNTRGRHNSTVHLTVLEGNCIVQYSQQTWTKKPLVYSHPMKSLQETTLRMNPRDRLLQERS</sequence>
<feature type="chain" id="PRO_5018770392" description="Ig-like domain-containing protein" evidence="1">
    <location>
        <begin position="22"/>
        <end position="229"/>
    </location>
</feature>